<dbReference type="PANTHER" id="PTHR45656:SF4">
    <property type="entry name" value="PROTEIN CBR-CLEC-78"/>
    <property type="match status" value="1"/>
</dbReference>
<protein>
    <recommendedName>
        <fullName evidence="5">Sushi domain-containing protein</fullName>
    </recommendedName>
</protein>
<name>A0A9D4FH57_DREPO</name>
<evidence type="ECO:0000256" key="1">
    <source>
        <dbReference type="ARBA" id="ARBA00022729"/>
    </source>
</evidence>
<keyword evidence="7" id="KW-1185">Reference proteome</keyword>
<dbReference type="EMBL" id="JAIWYP010000007">
    <property type="protein sequence ID" value="KAH3798788.1"/>
    <property type="molecule type" value="Genomic_DNA"/>
</dbReference>
<dbReference type="SUPFAM" id="SSF57535">
    <property type="entry name" value="Complement control module/SCR domain"/>
    <property type="match status" value="1"/>
</dbReference>
<reference evidence="6" key="2">
    <citation type="submission" date="2020-11" db="EMBL/GenBank/DDBJ databases">
        <authorList>
            <person name="McCartney M.A."/>
            <person name="Auch B."/>
            <person name="Kono T."/>
            <person name="Mallez S."/>
            <person name="Becker A."/>
            <person name="Gohl D.M."/>
            <person name="Silverstein K.A.T."/>
            <person name="Koren S."/>
            <person name="Bechman K.B."/>
            <person name="Herman A."/>
            <person name="Abrahante J.E."/>
            <person name="Garbe J."/>
        </authorList>
    </citation>
    <scope>NUCLEOTIDE SEQUENCE</scope>
    <source>
        <strain evidence="6">Duluth1</strain>
        <tissue evidence="6">Whole animal</tissue>
    </source>
</reference>
<dbReference type="SMART" id="SM00032">
    <property type="entry name" value="CCP"/>
    <property type="match status" value="1"/>
</dbReference>
<dbReference type="CDD" id="cd00033">
    <property type="entry name" value="CCP"/>
    <property type="match status" value="1"/>
</dbReference>
<keyword evidence="3 4" id="KW-1015">Disulfide bond</keyword>
<proteinExistence type="predicted"/>
<dbReference type="Pfam" id="PF00084">
    <property type="entry name" value="Sushi"/>
    <property type="match status" value="1"/>
</dbReference>
<evidence type="ECO:0000256" key="2">
    <source>
        <dbReference type="ARBA" id="ARBA00022737"/>
    </source>
</evidence>
<accession>A0A9D4FH57</accession>
<dbReference type="AlphaFoldDB" id="A0A9D4FH57"/>
<dbReference type="Gene3D" id="2.10.70.10">
    <property type="entry name" value="Complement Module, domain 1"/>
    <property type="match status" value="1"/>
</dbReference>
<feature type="disulfide bond" evidence="4">
    <location>
        <begin position="52"/>
        <end position="79"/>
    </location>
</feature>
<evidence type="ECO:0000256" key="3">
    <source>
        <dbReference type="ARBA" id="ARBA00023157"/>
    </source>
</evidence>
<dbReference type="PANTHER" id="PTHR45656">
    <property type="entry name" value="PROTEIN CBR-CLEC-78"/>
    <property type="match status" value="1"/>
</dbReference>
<evidence type="ECO:0000259" key="5">
    <source>
        <dbReference type="PROSITE" id="PS50923"/>
    </source>
</evidence>
<dbReference type="InterPro" id="IPR035976">
    <property type="entry name" value="Sushi/SCR/CCP_sf"/>
</dbReference>
<keyword evidence="2" id="KW-0677">Repeat</keyword>
<comment type="caution">
    <text evidence="6">The sequence shown here is derived from an EMBL/GenBank/DDBJ whole genome shotgun (WGS) entry which is preliminary data.</text>
</comment>
<reference evidence="6" key="1">
    <citation type="journal article" date="2019" name="bioRxiv">
        <title>The Genome of the Zebra Mussel, Dreissena polymorpha: A Resource for Invasive Species Research.</title>
        <authorList>
            <person name="McCartney M.A."/>
            <person name="Auch B."/>
            <person name="Kono T."/>
            <person name="Mallez S."/>
            <person name="Zhang Y."/>
            <person name="Obille A."/>
            <person name="Becker A."/>
            <person name="Abrahante J.E."/>
            <person name="Garbe J."/>
            <person name="Badalamenti J.P."/>
            <person name="Herman A."/>
            <person name="Mangelson H."/>
            <person name="Liachko I."/>
            <person name="Sullivan S."/>
            <person name="Sone E.D."/>
            <person name="Koren S."/>
            <person name="Silverstein K.A.T."/>
            <person name="Beckman K.B."/>
            <person name="Gohl D.M."/>
        </authorList>
    </citation>
    <scope>NUCLEOTIDE SEQUENCE</scope>
    <source>
        <strain evidence="6">Duluth1</strain>
        <tissue evidence="6">Whole animal</tissue>
    </source>
</reference>
<dbReference type="InterPro" id="IPR051277">
    <property type="entry name" value="SEZ6_CSMD_C4BPB_Regulators"/>
</dbReference>
<organism evidence="6 7">
    <name type="scientific">Dreissena polymorpha</name>
    <name type="common">Zebra mussel</name>
    <name type="synonym">Mytilus polymorpha</name>
    <dbReference type="NCBI Taxonomy" id="45954"/>
    <lineage>
        <taxon>Eukaryota</taxon>
        <taxon>Metazoa</taxon>
        <taxon>Spiralia</taxon>
        <taxon>Lophotrochozoa</taxon>
        <taxon>Mollusca</taxon>
        <taxon>Bivalvia</taxon>
        <taxon>Autobranchia</taxon>
        <taxon>Heteroconchia</taxon>
        <taxon>Euheterodonta</taxon>
        <taxon>Imparidentia</taxon>
        <taxon>Neoheterodontei</taxon>
        <taxon>Myida</taxon>
        <taxon>Dreissenoidea</taxon>
        <taxon>Dreissenidae</taxon>
        <taxon>Dreissena</taxon>
    </lineage>
</organism>
<dbReference type="PROSITE" id="PS50923">
    <property type="entry name" value="SUSHI"/>
    <property type="match status" value="1"/>
</dbReference>
<dbReference type="InterPro" id="IPR000436">
    <property type="entry name" value="Sushi_SCR_CCP_dom"/>
</dbReference>
<gene>
    <name evidence="6" type="ORF">DPMN_152391</name>
</gene>
<sequence>MTVDAGITIVLLTPRYICFTIAVITCSEPDDVRDATKTFGGVQPGSVVTYRCNHGYTSSGDLMRTCTPTGGWSGVQPTCTR</sequence>
<evidence type="ECO:0000313" key="6">
    <source>
        <dbReference type="EMBL" id="KAH3798788.1"/>
    </source>
</evidence>
<comment type="caution">
    <text evidence="4">Lacks conserved residue(s) required for the propagation of feature annotation.</text>
</comment>
<evidence type="ECO:0000256" key="4">
    <source>
        <dbReference type="PROSITE-ProRule" id="PRU00302"/>
    </source>
</evidence>
<feature type="domain" description="Sushi" evidence="5">
    <location>
        <begin position="24"/>
        <end position="81"/>
    </location>
</feature>
<keyword evidence="4" id="KW-0768">Sushi</keyword>
<dbReference type="Proteomes" id="UP000828390">
    <property type="component" value="Unassembled WGS sequence"/>
</dbReference>
<evidence type="ECO:0000313" key="7">
    <source>
        <dbReference type="Proteomes" id="UP000828390"/>
    </source>
</evidence>
<keyword evidence="1" id="KW-0732">Signal</keyword>